<accession>A0ABT6M287</accession>
<dbReference type="Proteomes" id="UP001160499">
    <property type="component" value="Unassembled WGS sequence"/>
</dbReference>
<protein>
    <submittedName>
        <fullName evidence="1">Uncharacterized protein</fullName>
    </submittedName>
</protein>
<dbReference type="RefSeq" id="WP_280882869.1">
    <property type="nucleotide sequence ID" value="NZ_JARXVH010000031.1"/>
</dbReference>
<dbReference type="EMBL" id="JARXVH010000031">
    <property type="protein sequence ID" value="MDH6222220.1"/>
    <property type="molecule type" value="Genomic_DNA"/>
</dbReference>
<reference evidence="1 2" key="1">
    <citation type="submission" date="2023-04" db="EMBL/GenBank/DDBJ databases">
        <title>Forest soil microbial communities from Buena Vista Peninsula, Colon Province, Panama.</title>
        <authorList>
            <person name="Bouskill N."/>
        </authorList>
    </citation>
    <scope>NUCLEOTIDE SEQUENCE [LARGE SCALE GENOMIC DNA]</scope>
    <source>
        <strain evidence="1 2">GGS1</strain>
    </source>
</reference>
<organism evidence="1 2">
    <name type="scientific">Streptomyces pseudovenezuelae</name>
    <dbReference type="NCBI Taxonomy" id="67350"/>
    <lineage>
        <taxon>Bacteria</taxon>
        <taxon>Bacillati</taxon>
        <taxon>Actinomycetota</taxon>
        <taxon>Actinomycetes</taxon>
        <taxon>Kitasatosporales</taxon>
        <taxon>Streptomycetaceae</taxon>
        <taxon>Streptomyces</taxon>
        <taxon>Streptomyces aurantiacus group</taxon>
    </lineage>
</organism>
<keyword evidence="2" id="KW-1185">Reference proteome</keyword>
<evidence type="ECO:0000313" key="1">
    <source>
        <dbReference type="EMBL" id="MDH6222220.1"/>
    </source>
</evidence>
<comment type="caution">
    <text evidence="1">The sequence shown here is derived from an EMBL/GenBank/DDBJ whole genome shotgun (WGS) entry which is preliminary data.</text>
</comment>
<sequence length="71" mass="7335">MVTVNGPTADGYAIVYPTATGRPATSNLNWGIDDTMANLALTPTDSNGQVSIYNNSDGTADFIVDSSGSYS</sequence>
<evidence type="ECO:0000313" key="2">
    <source>
        <dbReference type="Proteomes" id="UP001160499"/>
    </source>
</evidence>
<proteinExistence type="predicted"/>
<gene>
    <name evidence="1" type="ORF">M2283_009569</name>
</gene>
<name>A0ABT6M287_9ACTN</name>